<sequence length="69" mass="8014">MDIMTQIINKRGFDFSIVDFDVFNLKNIFEKIIFTLFMGGFLSLKFADIKNQDPILTPLIDELKNALNK</sequence>
<organism evidence="3 4">
    <name type="scientific">Candidatus Azambacteria bacterium RIFCSPLOWO2_01_FULL_37_9</name>
    <dbReference type="NCBI Taxonomy" id="1797297"/>
    <lineage>
        <taxon>Bacteria</taxon>
        <taxon>Candidatus Azamiibacteriota</taxon>
    </lineage>
</organism>
<dbReference type="AlphaFoldDB" id="A0A1F5C893"/>
<dbReference type="Proteomes" id="UP000177947">
    <property type="component" value="Unassembled WGS sequence"/>
</dbReference>
<dbReference type="EMBL" id="MEYQ01000017">
    <property type="protein sequence ID" value="OGD39088.1"/>
    <property type="molecule type" value="Genomic_DNA"/>
</dbReference>
<accession>A0A1F5C893</accession>
<dbReference type="Gene3D" id="3.40.50.10490">
    <property type="entry name" value="Glucose-6-phosphate isomerase like protein, domain 1"/>
    <property type="match status" value="1"/>
</dbReference>
<dbReference type="Pfam" id="PF10432">
    <property type="entry name" value="bact-PGI_C"/>
    <property type="match status" value="1"/>
</dbReference>
<reference evidence="3 4" key="1">
    <citation type="journal article" date="2016" name="Nat. Commun.">
        <title>Thousands of microbial genomes shed light on interconnected biogeochemical processes in an aquifer system.</title>
        <authorList>
            <person name="Anantharaman K."/>
            <person name="Brown C.T."/>
            <person name="Hug L.A."/>
            <person name="Sharon I."/>
            <person name="Castelle C.J."/>
            <person name="Probst A.J."/>
            <person name="Thomas B.C."/>
            <person name="Singh A."/>
            <person name="Wilkins M.J."/>
            <person name="Karaoz U."/>
            <person name="Brodie E.L."/>
            <person name="Williams K.H."/>
            <person name="Hubbard S.S."/>
            <person name="Banfield J.F."/>
        </authorList>
    </citation>
    <scope>NUCLEOTIDE SEQUENCE [LARGE SCALE GENOMIC DNA]</scope>
</reference>
<name>A0A1F5C893_9BACT</name>
<dbReference type="InterPro" id="IPR019490">
    <property type="entry name" value="Glu6P/Mann6P_isomerase_C"/>
</dbReference>
<proteinExistence type="predicted"/>
<comment type="caution">
    <text evidence="3">The sequence shown here is derived from an EMBL/GenBank/DDBJ whole genome shotgun (WGS) entry which is preliminary data.</text>
</comment>
<feature type="domain" description="Bifunctional glucose-6-phosphate/mannose-6-phosphate isomerase C-terminal" evidence="2">
    <location>
        <begin position="1"/>
        <end position="67"/>
    </location>
</feature>
<protein>
    <recommendedName>
        <fullName evidence="2">Bifunctional glucose-6-phosphate/mannose-6-phosphate isomerase C-terminal domain-containing protein</fullName>
    </recommendedName>
</protein>
<gene>
    <name evidence="3" type="ORF">A2907_01165</name>
</gene>
<evidence type="ECO:0000256" key="1">
    <source>
        <dbReference type="ARBA" id="ARBA00023235"/>
    </source>
</evidence>
<keyword evidence="1" id="KW-0413">Isomerase</keyword>
<dbReference type="GO" id="GO:0005975">
    <property type="term" value="P:carbohydrate metabolic process"/>
    <property type="evidence" value="ECO:0007669"/>
    <property type="project" value="InterPro"/>
</dbReference>
<dbReference type="GO" id="GO:0004347">
    <property type="term" value="F:glucose-6-phosphate isomerase activity"/>
    <property type="evidence" value="ECO:0007669"/>
    <property type="project" value="InterPro"/>
</dbReference>
<evidence type="ECO:0000313" key="4">
    <source>
        <dbReference type="Proteomes" id="UP000177947"/>
    </source>
</evidence>
<evidence type="ECO:0000313" key="3">
    <source>
        <dbReference type="EMBL" id="OGD39088.1"/>
    </source>
</evidence>
<dbReference type="GO" id="GO:0004476">
    <property type="term" value="F:mannose-6-phosphate isomerase activity"/>
    <property type="evidence" value="ECO:0007669"/>
    <property type="project" value="InterPro"/>
</dbReference>
<evidence type="ECO:0000259" key="2">
    <source>
        <dbReference type="Pfam" id="PF10432"/>
    </source>
</evidence>